<protein>
    <submittedName>
        <fullName evidence="1">Uncharacterized protein</fullName>
    </submittedName>
</protein>
<dbReference type="Proteomes" id="UP000018888">
    <property type="component" value="Unassembled WGS sequence"/>
</dbReference>
<comment type="caution">
    <text evidence="1">The sequence shown here is derived from an EMBL/GenBank/DDBJ whole genome shotgun (WGS) entry which is preliminary data.</text>
</comment>
<evidence type="ECO:0000313" key="2">
    <source>
        <dbReference type="Proteomes" id="UP000018888"/>
    </source>
</evidence>
<dbReference type="EMBL" id="AUPC02000115">
    <property type="protein sequence ID" value="POG70892.1"/>
    <property type="molecule type" value="Genomic_DNA"/>
</dbReference>
<proteinExistence type="predicted"/>
<gene>
    <name evidence="1" type="ORF">GLOIN_2v1612940</name>
</gene>
<organism evidence="1 2">
    <name type="scientific">Rhizophagus irregularis (strain DAOM 181602 / DAOM 197198 / MUCL 43194)</name>
    <name type="common">Arbuscular mycorrhizal fungus</name>
    <name type="synonym">Glomus intraradices</name>
    <dbReference type="NCBI Taxonomy" id="747089"/>
    <lineage>
        <taxon>Eukaryota</taxon>
        <taxon>Fungi</taxon>
        <taxon>Fungi incertae sedis</taxon>
        <taxon>Mucoromycota</taxon>
        <taxon>Glomeromycotina</taxon>
        <taxon>Glomeromycetes</taxon>
        <taxon>Glomerales</taxon>
        <taxon>Glomeraceae</taxon>
        <taxon>Rhizophagus</taxon>
    </lineage>
</organism>
<reference evidence="1 2" key="2">
    <citation type="journal article" date="2018" name="New Phytol.">
        <title>High intraspecific genome diversity in the model arbuscular mycorrhizal symbiont Rhizophagus irregularis.</title>
        <authorList>
            <person name="Chen E.C.H."/>
            <person name="Morin E."/>
            <person name="Beaudet D."/>
            <person name="Noel J."/>
            <person name="Yildirir G."/>
            <person name="Ndikumana S."/>
            <person name="Charron P."/>
            <person name="St-Onge C."/>
            <person name="Giorgi J."/>
            <person name="Kruger M."/>
            <person name="Marton T."/>
            <person name="Ropars J."/>
            <person name="Grigoriev I.V."/>
            <person name="Hainaut M."/>
            <person name="Henrissat B."/>
            <person name="Roux C."/>
            <person name="Martin F."/>
            <person name="Corradi N."/>
        </authorList>
    </citation>
    <scope>NUCLEOTIDE SEQUENCE [LARGE SCALE GENOMIC DNA]</scope>
    <source>
        <strain evidence="1 2">DAOM 197198</strain>
    </source>
</reference>
<feature type="non-terminal residue" evidence="1">
    <location>
        <position position="1"/>
    </location>
</feature>
<dbReference type="AlphaFoldDB" id="A0A2P4PZV1"/>
<accession>A0A2P4PZV1</accession>
<evidence type="ECO:0000313" key="1">
    <source>
        <dbReference type="EMBL" id="POG70892.1"/>
    </source>
</evidence>
<keyword evidence="2" id="KW-1185">Reference proteome</keyword>
<sequence>HSRFFVSIFHQSDIALVATWYSIFELLSYSIYDHIFITNPANFVSFKLYICLIYFAHL</sequence>
<reference evidence="1 2" key="1">
    <citation type="journal article" date="2013" name="Proc. Natl. Acad. Sci. U.S.A.">
        <title>Genome of an arbuscular mycorrhizal fungus provides insight into the oldest plant symbiosis.</title>
        <authorList>
            <person name="Tisserant E."/>
            <person name="Malbreil M."/>
            <person name="Kuo A."/>
            <person name="Kohler A."/>
            <person name="Symeonidi A."/>
            <person name="Balestrini R."/>
            <person name="Charron P."/>
            <person name="Duensing N."/>
            <person name="Frei Dit Frey N."/>
            <person name="Gianinazzi-Pearson V."/>
            <person name="Gilbert L.B."/>
            <person name="Handa Y."/>
            <person name="Herr J.R."/>
            <person name="Hijri M."/>
            <person name="Koul R."/>
            <person name="Kawaguchi M."/>
            <person name="Krajinski F."/>
            <person name="Lammers P.J."/>
            <person name="Masclaux F.G."/>
            <person name="Murat C."/>
            <person name="Morin E."/>
            <person name="Ndikumana S."/>
            <person name="Pagni M."/>
            <person name="Petitpierre D."/>
            <person name="Requena N."/>
            <person name="Rosikiewicz P."/>
            <person name="Riley R."/>
            <person name="Saito K."/>
            <person name="San Clemente H."/>
            <person name="Shapiro H."/>
            <person name="van Tuinen D."/>
            <person name="Becard G."/>
            <person name="Bonfante P."/>
            <person name="Paszkowski U."/>
            <person name="Shachar-Hill Y.Y."/>
            <person name="Tuskan G.A."/>
            <person name="Young P.W."/>
            <person name="Sanders I.R."/>
            <person name="Henrissat B."/>
            <person name="Rensing S.A."/>
            <person name="Grigoriev I.V."/>
            <person name="Corradi N."/>
            <person name="Roux C."/>
            <person name="Martin F."/>
        </authorList>
    </citation>
    <scope>NUCLEOTIDE SEQUENCE [LARGE SCALE GENOMIC DNA]</scope>
    <source>
        <strain evidence="1 2">DAOM 197198</strain>
    </source>
</reference>
<name>A0A2P4PZV1_RHIID</name>